<accession>A0ABQ9GTQ6</accession>
<gene>
    <name evidence="1" type="ORF">PR048_023312</name>
</gene>
<evidence type="ECO:0000313" key="2">
    <source>
        <dbReference type="Proteomes" id="UP001159363"/>
    </source>
</evidence>
<reference evidence="1 2" key="1">
    <citation type="submission" date="2023-02" db="EMBL/GenBank/DDBJ databases">
        <title>LHISI_Scaffold_Assembly.</title>
        <authorList>
            <person name="Stuart O.P."/>
            <person name="Cleave R."/>
            <person name="Magrath M.J.L."/>
            <person name="Mikheyev A.S."/>
        </authorList>
    </citation>
    <scope>NUCLEOTIDE SEQUENCE [LARGE SCALE GENOMIC DNA]</scope>
    <source>
        <strain evidence="1">Daus_M_001</strain>
        <tissue evidence="1">Leg muscle</tissue>
    </source>
</reference>
<evidence type="ECO:0000313" key="1">
    <source>
        <dbReference type="EMBL" id="KAJ8875417.1"/>
    </source>
</evidence>
<comment type="caution">
    <text evidence="1">The sequence shown here is derived from an EMBL/GenBank/DDBJ whole genome shotgun (WGS) entry which is preliminary data.</text>
</comment>
<organism evidence="1 2">
    <name type="scientific">Dryococelus australis</name>
    <dbReference type="NCBI Taxonomy" id="614101"/>
    <lineage>
        <taxon>Eukaryota</taxon>
        <taxon>Metazoa</taxon>
        <taxon>Ecdysozoa</taxon>
        <taxon>Arthropoda</taxon>
        <taxon>Hexapoda</taxon>
        <taxon>Insecta</taxon>
        <taxon>Pterygota</taxon>
        <taxon>Neoptera</taxon>
        <taxon>Polyneoptera</taxon>
        <taxon>Phasmatodea</taxon>
        <taxon>Verophasmatodea</taxon>
        <taxon>Anareolatae</taxon>
        <taxon>Phasmatidae</taxon>
        <taxon>Eurycanthinae</taxon>
        <taxon>Dryococelus</taxon>
    </lineage>
</organism>
<protein>
    <submittedName>
        <fullName evidence="1">Uncharacterized protein</fullName>
    </submittedName>
</protein>
<dbReference type="EMBL" id="JARBHB010000009">
    <property type="protein sequence ID" value="KAJ8875417.1"/>
    <property type="molecule type" value="Genomic_DNA"/>
</dbReference>
<keyword evidence="2" id="KW-1185">Reference proteome</keyword>
<proteinExistence type="predicted"/>
<sequence>MSTGWIQRLSKTTLSQMLKDAGEEVKDDESFEQLLVNACEAVKKGAKVGLETKDHAVLRMRMQLIERYQQAGHKMHLRLILSSRNINRMTLSVQKSKNKFLPKLKNFMS</sequence>
<name>A0ABQ9GTQ6_9NEOP</name>
<dbReference type="Proteomes" id="UP001159363">
    <property type="component" value="Chromosome 8"/>
</dbReference>